<proteinExistence type="inferred from homology"/>
<evidence type="ECO:0000256" key="3">
    <source>
        <dbReference type="ARBA" id="ARBA00007831"/>
    </source>
</evidence>
<gene>
    <name evidence="13" type="ORF">TSG867_LOCUS22551</name>
</gene>
<dbReference type="Gene3D" id="1.10.220.10">
    <property type="entry name" value="Annexin"/>
    <property type="match status" value="8"/>
</dbReference>
<dbReference type="Proteomes" id="UP000663862">
    <property type="component" value="Unassembled WGS sequence"/>
</dbReference>
<evidence type="ECO:0000313" key="13">
    <source>
        <dbReference type="EMBL" id="CAF4520707.1"/>
    </source>
</evidence>
<evidence type="ECO:0000256" key="6">
    <source>
        <dbReference type="ARBA" id="ARBA00023216"/>
    </source>
</evidence>
<dbReference type="GO" id="GO:0001786">
    <property type="term" value="F:phosphatidylserine binding"/>
    <property type="evidence" value="ECO:0007669"/>
    <property type="project" value="TreeGrafter"/>
</dbReference>
<keyword evidence="7 11" id="KW-0111">Calcium/phospholipid-binding</keyword>
<dbReference type="PROSITE" id="PS51897">
    <property type="entry name" value="ANNEXIN_2"/>
    <property type="match status" value="7"/>
</dbReference>
<evidence type="ECO:0000256" key="8">
    <source>
        <dbReference type="ARBA" id="ARBA00059330"/>
    </source>
</evidence>
<evidence type="ECO:0000256" key="4">
    <source>
        <dbReference type="ARBA" id="ARBA00022737"/>
    </source>
</evidence>
<dbReference type="AlphaFoldDB" id="A0A820WPN4"/>
<dbReference type="GO" id="GO:0005576">
    <property type="term" value="C:extracellular region"/>
    <property type="evidence" value="ECO:0007669"/>
    <property type="project" value="UniProtKB-SubCell"/>
</dbReference>
<feature type="region of interest" description="Disordered" evidence="12">
    <location>
        <begin position="321"/>
        <end position="382"/>
    </location>
</feature>
<dbReference type="Pfam" id="PF00191">
    <property type="entry name" value="Annexin"/>
    <property type="match status" value="8"/>
</dbReference>
<dbReference type="GO" id="GO:0012506">
    <property type="term" value="C:vesicle membrane"/>
    <property type="evidence" value="ECO:0007669"/>
    <property type="project" value="TreeGrafter"/>
</dbReference>
<dbReference type="GO" id="GO:0005509">
    <property type="term" value="F:calcium ion binding"/>
    <property type="evidence" value="ECO:0007669"/>
    <property type="project" value="InterPro"/>
</dbReference>
<feature type="compositionally biased region" description="Pro residues" evidence="12">
    <location>
        <begin position="361"/>
        <end position="372"/>
    </location>
</feature>
<comment type="similarity">
    <text evidence="3 11">Belongs to the annexin family.</text>
</comment>
<sequence>MLKAGLLPSPVINALSSNLGSSKNKIDTQTFVEAKSDTPSVRIYFTVDGTKPSPFQPFKTGVVSTYLYRGAFRLGPGRRVVKAVAVTTDGLRESHVTTKYFDVNDMYSESYVEQPDENIYVEHSFVEMDRSPERTPPPKKQKKPRTHTVHHRSSSASQPKNDSGRTPWDDSVNVEGSIEGPISAVNYAGTQINIWGTPGGNLTEGLMSIGDPNRNPNYGYMTEQMLQRLQPARNLPVAPPEPPRITDVTHEENFWDRKTKPYSPANGDLEKTLEHIILNTYNYLTDDEELAGLFAWKKFGQIESARLIENAGNYQIVTTLRKHPDDRTIPKDPTPVPKPPKRIRTPPPRERIPIPTRKPETPPPSPPPPSPTRPGISTHEDQHEPRFYTEESVQQGTLVPFAEFNVERDCDNLQKAMKGLGTDENMLIHILGNRSNDQRLQIRDKYKTMFGQDLIKDIKGDTSGNFNKILTNLLYSPVEYDCHELRRAVKGIGTDEEALIEILASRSNKRLKAINENYQTLFNRALEKDIVGDTSGYLKKLLVALSQGKRPESNDVNQDEAENDAKTLFEAGEKKWGTDESKFLEILCNRSNAHLKGVFEAYRQFSKKDIEDAIKSETSGNIRKGLLAIVRVMRNRPGYFAYQLKKALKGIGTDEDELNRVVISRCEVDMVQIKEEYETLMKRTLEKHVESDTSGDYRKILLELLKDPTKRTEKAGNEKYENVELPGYKQPEIYKEDIIQQGTMKAAPNFDAGRDADALRKAMKGFGTDEKTLIAILGNRNTAQRLEIKATFKSKLGRDLVNDLKSETSGNFSKLLEHLMMDPVELDCFELKQAVKGLGTDDETLIEILASRSNDRLKAIGETYVKMYSKALEKDVKSDTSGEFRHLLVSLLQGRRPETVEGNVAEAQQDAQAFIDAGEAKFGTDESKFNVLFCARSDAQMRAIFNEYAKLTGKSIEETVKSETSGDIQKGILAIIRCGLGTKESTLNRIVITRSEIDLVQIKEAYNRLFNRELERDVSSETSGEYKALLLALLKDPSLRSG</sequence>
<dbReference type="FunFam" id="1.10.220.10:FF:000004">
    <property type="entry name" value="Annexin"/>
    <property type="match status" value="2"/>
</dbReference>
<dbReference type="SUPFAM" id="SSF47874">
    <property type="entry name" value="Annexin"/>
    <property type="match status" value="2"/>
</dbReference>
<dbReference type="GO" id="GO:0005634">
    <property type="term" value="C:nucleus"/>
    <property type="evidence" value="ECO:0007669"/>
    <property type="project" value="TreeGrafter"/>
</dbReference>
<organism evidence="13 14">
    <name type="scientific">Rotaria socialis</name>
    <dbReference type="NCBI Taxonomy" id="392032"/>
    <lineage>
        <taxon>Eukaryota</taxon>
        <taxon>Metazoa</taxon>
        <taxon>Spiralia</taxon>
        <taxon>Gnathifera</taxon>
        <taxon>Rotifera</taxon>
        <taxon>Eurotatoria</taxon>
        <taxon>Bdelloidea</taxon>
        <taxon>Philodinida</taxon>
        <taxon>Philodinidae</taxon>
        <taxon>Rotaria</taxon>
    </lineage>
</organism>
<feature type="compositionally biased region" description="Basic residues" evidence="12">
    <location>
        <begin position="137"/>
        <end position="153"/>
    </location>
</feature>
<evidence type="ECO:0000313" key="14">
    <source>
        <dbReference type="Proteomes" id="UP000663862"/>
    </source>
</evidence>
<dbReference type="InterPro" id="IPR018502">
    <property type="entry name" value="Annexin_repeat"/>
</dbReference>
<comment type="domain">
    <text evidence="11">A pair of annexin repeats may form one binding site for calcium and phospholipid.</text>
</comment>
<dbReference type="InterPro" id="IPR001464">
    <property type="entry name" value="Annexin"/>
</dbReference>
<dbReference type="FunFam" id="1.10.220.10:FF:000002">
    <property type="entry name" value="Annexin"/>
    <property type="match status" value="2"/>
</dbReference>
<protein>
    <recommendedName>
        <fullName evidence="10 11">Annexin</fullName>
    </recommendedName>
</protein>
<dbReference type="SMART" id="SM00335">
    <property type="entry name" value="ANX"/>
    <property type="match status" value="8"/>
</dbReference>
<dbReference type="InterPro" id="IPR026876">
    <property type="entry name" value="Fn3_assoc_repeat"/>
</dbReference>
<dbReference type="FunFam" id="1.10.220.10:FF:000003">
    <property type="entry name" value="Annexin"/>
    <property type="match status" value="2"/>
</dbReference>
<evidence type="ECO:0000256" key="9">
    <source>
        <dbReference type="ARBA" id="ARBA00060393"/>
    </source>
</evidence>
<evidence type="ECO:0000256" key="12">
    <source>
        <dbReference type="SAM" id="MobiDB-lite"/>
    </source>
</evidence>
<reference evidence="13" key="1">
    <citation type="submission" date="2021-02" db="EMBL/GenBank/DDBJ databases">
        <authorList>
            <person name="Nowell W R."/>
        </authorList>
    </citation>
    <scope>NUCLEOTIDE SEQUENCE</scope>
</reference>
<feature type="region of interest" description="Disordered" evidence="12">
    <location>
        <begin position="128"/>
        <end position="175"/>
    </location>
</feature>
<evidence type="ECO:0000256" key="7">
    <source>
        <dbReference type="ARBA" id="ARBA00023302"/>
    </source>
</evidence>
<dbReference type="PROSITE" id="PS00223">
    <property type="entry name" value="ANNEXIN_1"/>
    <property type="match status" value="4"/>
</dbReference>
<dbReference type="EMBL" id="CAJOBQ010001851">
    <property type="protein sequence ID" value="CAF4520707.1"/>
    <property type="molecule type" value="Genomic_DNA"/>
</dbReference>
<evidence type="ECO:0000256" key="1">
    <source>
        <dbReference type="ARBA" id="ARBA00004340"/>
    </source>
</evidence>
<dbReference type="Pfam" id="PF13287">
    <property type="entry name" value="Fn3_assoc"/>
    <property type="match status" value="1"/>
</dbReference>
<comment type="subcellular location">
    <subcellularLocation>
        <location evidence="1">Host cell</location>
    </subcellularLocation>
    <subcellularLocation>
        <location evidence="2">Secreted</location>
        <location evidence="2">Extracellular exosome</location>
    </subcellularLocation>
    <subcellularLocation>
        <location evidence="9">Tegument</location>
    </subcellularLocation>
</comment>
<dbReference type="GO" id="GO:0043657">
    <property type="term" value="C:host cell"/>
    <property type="evidence" value="ECO:0007669"/>
    <property type="project" value="UniProtKB-SubCell"/>
</dbReference>
<comment type="caution">
    <text evidence="13">The sequence shown here is derived from an EMBL/GenBank/DDBJ whole genome shotgun (WGS) entry which is preliminary data.</text>
</comment>
<dbReference type="GO" id="GO:0005737">
    <property type="term" value="C:cytoplasm"/>
    <property type="evidence" value="ECO:0007669"/>
    <property type="project" value="TreeGrafter"/>
</dbReference>
<dbReference type="GO" id="GO:0005544">
    <property type="term" value="F:calcium-dependent phospholipid binding"/>
    <property type="evidence" value="ECO:0007669"/>
    <property type="project" value="UniProtKB-KW"/>
</dbReference>
<keyword evidence="5 11" id="KW-0106">Calcium</keyword>
<dbReference type="PANTHER" id="PTHR10502">
    <property type="entry name" value="ANNEXIN"/>
    <property type="match status" value="1"/>
</dbReference>
<keyword evidence="4 11" id="KW-0677">Repeat</keyword>
<dbReference type="PRINTS" id="PR00196">
    <property type="entry name" value="ANNEXIN"/>
</dbReference>
<evidence type="ECO:0000256" key="11">
    <source>
        <dbReference type="RuleBase" id="RU003540"/>
    </source>
</evidence>
<dbReference type="InterPro" id="IPR037104">
    <property type="entry name" value="Annexin_sf"/>
</dbReference>
<name>A0A820WPN4_9BILA</name>
<dbReference type="InterPro" id="IPR018252">
    <property type="entry name" value="Annexin_repeat_CS"/>
</dbReference>
<dbReference type="GO" id="GO:0005886">
    <property type="term" value="C:plasma membrane"/>
    <property type="evidence" value="ECO:0007669"/>
    <property type="project" value="TreeGrafter"/>
</dbReference>
<keyword evidence="6 11" id="KW-0041">Annexin</keyword>
<evidence type="ECO:0000256" key="2">
    <source>
        <dbReference type="ARBA" id="ARBA00004550"/>
    </source>
</evidence>
<accession>A0A820WPN4</accession>
<evidence type="ECO:0000256" key="10">
    <source>
        <dbReference type="ARBA" id="ARBA00077076"/>
    </source>
</evidence>
<dbReference type="PANTHER" id="PTHR10502:SF102">
    <property type="entry name" value="ANNEXIN B11"/>
    <property type="match status" value="1"/>
</dbReference>
<evidence type="ECO:0000256" key="5">
    <source>
        <dbReference type="ARBA" id="ARBA00022837"/>
    </source>
</evidence>
<dbReference type="FunFam" id="1.10.220.10:FF:000001">
    <property type="entry name" value="Annexin"/>
    <property type="match status" value="1"/>
</dbReference>
<comment type="function">
    <text evidence="8">Involved in reproduction of the worm. Involved in host-parasite interaction. Delivered into the host cell by means of parasite exosomes. Binds to acidic phospholipid membranes in a calcium-dependent manner in vitro. Causes aggregation of liposomes in the presence of calcium, but not in its absence. Likely to promote membrane fusion. May provide structural integrity within the tegument.</text>
</comment>
<feature type="compositionally biased region" description="Basic and acidic residues" evidence="12">
    <location>
        <begin position="347"/>
        <end position="360"/>
    </location>
</feature>